<dbReference type="EMBL" id="CP016617">
    <property type="protein sequence ID" value="ANY82593.1"/>
    <property type="molecule type" value="Genomic_DNA"/>
</dbReference>
<evidence type="ECO:0000313" key="1">
    <source>
        <dbReference type="EMBL" id="ANY82593.1"/>
    </source>
</evidence>
<name>A0A1B2ERI0_9HYPH</name>
<reference evidence="1" key="1">
    <citation type="submission" date="2016-07" db="EMBL/GenBank/DDBJ databases">
        <title>Microvirga ossetica sp. nov. a new species of rhizobia isolated from root nodules of the legume species Vicia alpestris Steven originated from North Ossetia region in the Caucasus.</title>
        <authorList>
            <person name="Safronova V.I."/>
            <person name="Kuznetsova I.G."/>
            <person name="Sazanova A.L."/>
            <person name="Belimov A."/>
            <person name="Andronov E."/>
            <person name="Osledkin Y.S."/>
            <person name="Onishchuk O.P."/>
            <person name="Kurchak O.N."/>
            <person name="Shaposhnikov A.I."/>
            <person name="Willems A."/>
            <person name="Tikhonovich I.A."/>
        </authorList>
    </citation>
    <scope>NUCLEOTIDE SEQUENCE [LARGE SCALE GENOMIC DNA]</scope>
    <source>
        <strain evidence="1">V5/3M</strain>
        <plasmid evidence="1">unnamed1</plasmid>
    </source>
</reference>
<keyword evidence="1" id="KW-0614">Plasmid</keyword>
<protein>
    <submittedName>
        <fullName evidence="1">Uncharacterized protein</fullName>
    </submittedName>
</protein>
<dbReference type="KEGG" id="moc:BB934_30435"/>
<accession>A0A1B2ERI0</accession>
<gene>
    <name evidence="1" type="ORF">BB934_30435</name>
</gene>
<proteinExistence type="predicted"/>
<geneLocation type="plasmid" evidence="1">
    <name>unnamed1</name>
</geneLocation>
<dbReference type="AlphaFoldDB" id="A0A1B2ERI0"/>
<organism evidence="1">
    <name type="scientific">Microvirga ossetica</name>
    <dbReference type="NCBI Taxonomy" id="1882682"/>
    <lineage>
        <taxon>Bacteria</taxon>
        <taxon>Pseudomonadati</taxon>
        <taxon>Pseudomonadota</taxon>
        <taxon>Alphaproteobacteria</taxon>
        <taxon>Hyphomicrobiales</taxon>
        <taxon>Methylobacteriaceae</taxon>
        <taxon>Microvirga</taxon>
    </lineage>
</organism>
<sequence length="65" mass="7059">MISAGKALLMRYRWSDDGKQIQADISFDGRNGPSGRQSSRQKTASVFQVAGWITCSHGCLEIGSP</sequence>